<keyword evidence="5" id="KW-1185">Reference proteome</keyword>
<evidence type="ECO:0000259" key="3">
    <source>
        <dbReference type="Pfam" id="PF18142"/>
    </source>
</evidence>
<feature type="domain" description="SMODS and SLOG-associating 2TM effector" evidence="3">
    <location>
        <begin position="74"/>
        <end position="193"/>
    </location>
</feature>
<feature type="compositionally biased region" description="Polar residues" evidence="1">
    <location>
        <begin position="12"/>
        <end position="36"/>
    </location>
</feature>
<protein>
    <recommendedName>
        <fullName evidence="3">SMODS and SLOG-associating 2TM effector domain-containing protein</fullName>
    </recommendedName>
</protein>
<dbReference type="Pfam" id="PF18142">
    <property type="entry name" value="SLATT_fungal"/>
    <property type="match status" value="1"/>
</dbReference>
<evidence type="ECO:0000313" key="4">
    <source>
        <dbReference type="EMBL" id="KAF4635537.1"/>
    </source>
</evidence>
<dbReference type="NCBIfam" id="NF033635">
    <property type="entry name" value="SLATT_fungal"/>
    <property type="match status" value="1"/>
</dbReference>
<comment type="caution">
    <text evidence="4">The sequence shown here is derived from an EMBL/GenBank/DDBJ whole genome shotgun (WGS) entry which is preliminary data.</text>
</comment>
<organism evidence="4 5">
    <name type="scientific">Cudoniella acicularis</name>
    <dbReference type="NCBI Taxonomy" id="354080"/>
    <lineage>
        <taxon>Eukaryota</taxon>
        <taxon>Fungi</taxon>
        <taxon>Dikarya</taxon>
        <taxon>Ascomycota</taxon>
        <taxon>Pezizomycotina</taxon>
        <taxon>Leotiomycetes</taxon>
        <taxon>Helotiales</taxon>
        <taxon>Tricladiaceae</taxon>
        <taxon>Cudoniella</taxon>
    </lineage>
</organism>
<dbReference type="OrthoDB" id="4472872at2759"/>
<gene>
    <name evidence="4" type="ORF">G7Y89_g2559</name>
</gene>
<evidence type="ECO:0000256" key="2">
    <source>
        <dbReference type="SAM" id="Phobius"/>
    </source>
</evidence>
<dbReference type="AlphaFoldDB" id="A0A8H4RT33"/>
<sequence length="241" mass="26402">MSKPTAEEQTPLLGNSSNPDLPTSHNTNTRQPGNESNVDRFRSAIGIDSPLYSANGDLESARKGARGLYKEIIDIQRWASRQYQFVEILYYVALGAQVIIGASLAALGPISKLHSTSITVLGVVNASTAGVLALLKGQGLPDRLRKDEFEMRKVQDYIEEVEIKLAITGDDLTKEELKKIVDQVFEKYNTARDTCEMNKPSSYARQAPSEAQQTDGGEEVPVRNNLLSNGKGKSAGKYIIE</sequence>
<feature type="region of interest" description="Disordered" evidence="1">
    <location>
        <begin position="196"/>
        <end position="241"/>
    </location>
</feature>
<keyword evidence="2" id="KW-1133">Transmembrane helix</keyword>
<evidence type="ECO:0000256" key="1">
    <source>
        <dbReference type="SAM" id="MobiDB-lite"/>
    </source>
</evidence>
<keyword evidence="2" id="KW-0472">Membrane</keyword>
<proteinExistence type="predicted"/>
<accession>A0A8H4RT33</accession>
<feature type="compositionally biased region" description="Polar residues" evidence="1">
    <location>
        <begin position="199"/>
        <end position="215"/>
    </location>
</feature>
<dbReference type="EMBL" id="JAAMPI010000114">
    <property type="protein sequence ID" value="KAF4635537.1"/>
    <property type="molecule type" value="Genomic_DNA"/>
</dbReference>
<feature type="transmembrane region" description="Helical" evidence="2">
    <location>
        <begin position="88"/>
        <end position="110"/>
    </location>
</feature>
<feature type="region of interest" description="Disordered" evidence="1">
    <location>
        <begin position="1"/>
        <end position="38"/>
    </location>
</feature>
<reference evidence="4 5" key="1">
    <citation type="submission" date="2020-03" db="EMBL/GenBank/DDBJ databases">
        <title>Draft Genome Sequence of Cudoniella acicularis.</title>
        <authorList>
            <person name="Buettner E."/>
            <person name="Kellner H."/>
        </authorList>
    </citation>
    <scope>NUCLEOTIDE SEQUENCE [LARGE SCALE GENOMIC DNA]</scope>
    <source>
        <strain evidence="4 5">DSM 108380</strain>
    </source>
</reference>
<dbReference type="Proteomes" id="UP000566819">
    <property type="component" value="Unassembled WGS sequence"/>
</dbReference>
<dbReference type="PANTHER" id="PTHR38793">
    <property type="entry name" value="SLATT_FUNGAL DOMAIN-CONTAINING PROTEIN-RELATED"/>
    <property type="match status" value="1"/>
</dbReference>
<feature type="transmembrane region" description="Helical" evidence="2">
    <location>
        <begin position="116"/>
        <end position="135"/>
    </location>
</feature>
<dbReference type="InterPro" id="IPR041622">
    <property type="entry name" value="SLATT_fungi"/>
</dbReference>
<evidence type="ECO:0000313" key="5">
    <source>
        <dbReference type="Proteomes" id="UP000566819"/>
    </source>
</evidence>
<dbReference type="PANTHER" id="PTHR38793:SF3">
    <property type="entry name" value="SMODS AND SLOG-ASSOCIATING 2TM EFFECTOR DOMAIN-CONTAINING PROTEIN"/>
    <property type="match status" value="1"/>
</dbReference>
<keyword evidence="2" id="KW-0812">Transmembrane</keyword>
<name>A0A8H4RT33_9HELO</name>